<dbReference type="AlphaFoldDB" id="A0A1G1XZ24"/>
<dbReference type="Pfam" id="PF00072">
    <property type="entry name" value="Response_reg"/>
    <property type="match status" value="1"/>
</dbReference>
<evidence type="ECO:0000259" key="3">
    <source>
        <dbReference type="PROSITE" id="PS50110"/>
    </source>
</evidence>
<dbReference type="PROSITE" id="PS50110">
    <property type="entry name" value="RESPONSE_REGULATORY"/>
    <property type="match status" value="1"/>
</dbReference>
<evidence type="ECO:0000256" key="1">
    <source>
        <dbReference type="ARBA" id="ARBA00022553"/>
    </source>
</evidence>
<dbReference type="InterPro" id="IPR050595">
    <property type="entry name" value="Bact_response_regulator"/>
</dbReference>
<evidence type="ECO:0000313" key="4">
    <source>
        <dbReference type="EMBL" id="OGY45335.1"/>
    </source>
</evidence>
<sequence length="121" mass="13273">MGKKKILIIEDEVALIRNLEFALKDDYEVLTATTGQAGLAKAKKEKPNLILLDILLPDTDGFTILRELKTNKQTDDVSVIVLTNLSDSITVSKIMAAGGTAYLIKADWSIGDIVKKIEENI</sequence>
<comment type="caution">
    <text evidence="4">The sequence shown here is derived from an EMBL/GenBank/DDBJ whole genome shotgun (WGS) entry which is preliminary data.</text>
</comment>
<organism evidence="4 5">
    <name type="scientific">Candidatus Buchananbacteria bacterium RIFCSPHIGHO2_01_FULL_39_14</name>
    <dbReference type="NCBI Taxonomy" id="1797532"/>
    <lineage>
        <taxon>Bacteria</taxon>
        <taxon>Candidatus Buchananiibacteriota</taxon>
    </lineage>
</organism>
<dbReference type="Gene3D" id="3.40.50.2300">
    <property type="match status" value="1"/>
</dbReference>
<protein>
    <recommendedName>
        <fullName evidence="3">Response regulatory domain-containing protein</fullName>
    </recommendedName>
</protein>
<dbReference type="EMBL" id="MHIB01000003">
    <property type="protein sequence ID" value="OGY45335.1"/>
    <property type="molecule type" value="Genomic_DNA"/>
</dbReference>
<dbReference type="InterPro" id="IPR011006">
    <property type="entry name" value="CheY-like_superfamily"/>
</dbReference>
<dbReference type="Proteomes" id="UP000178930">
    <property type="component" value="Unassembled WGS sequence"/>
</dbReference>
<evidence type="ECO:0000313" key="5">
    <source>
        <dbReference type="Proteomes" id="UP000178930"/>
    </source>
</evidence>
<evidence type="ECO:0000256" key="2">
    <source>
        <dbReference type="PROSITE-ProRule" id="PRU00169"/>
    </source>
</evidence>
<keyword evidence="1 2" id="KW-0597">Phosphoprotein</keyword>
<dbReference type="STRING" id="1797532.A2729_00665"/>
<dbReference type="SMART" id="SM00448">
    <property type="entry name" value="REC"/>
    <property type="match status" value="1"/>
</dbReference>
<gene>
    <name evidence="4" type="ORF">A2729_00665</name>
</gene>
<accession>A0A1G1XZ24</accession>
<name>A0A1G1XZ24_9BACT</name>
<dbReference type="InterPro" id="IPR001789">
    <property type="entry name" value="Sig_transdc_resp-reg_receiver"/>
</dbReference>
<proteinExistence type="predicted"/>
<dbReference type="PANTHER" id="PTHR44591:SF3">
    <property type="entry name" value="RESPONSE REGULATORY DOMAIN-CONTAINING PROTEIN"/>
    <property type="match status" value="1"/>
</dbReference>
<feature type="modified residue" description="4-aspartylphosphate" evidence="2">
    <location>
        <position position="53"/>
    </location>
</feature>
<dbReference type="PANTHER" id="PTHR44591">
    <property type="entry name" value="STRESS RESPONSE REGULATOR PROTEIN 1"/>
    <property type="match status" value="1"/>
</dbReference>
<reference evidence="4 5" key="1">
    <citation type="journal article" date="2016" name="Nat. Commun.">
        <title>Thousands of microbial genomes shed light on interconnected biogeochemical processes in an aquifer system.</title>
        <authorList>
            <person name="Anantharaman K."/>
            <person name="Brown C.T."/>
            <person name="Hug L.A."/>
            <person name="Sharon I."/>
            <person name="Castelle C.J."/>
            <person name="Probst A.J."/>
            <person name="Thomas B.C."/>
            <person name="Singh A."/>
            <person name="Wilkins M.J."/>
            <person name="Karaoz U."/>
            <person name="Brodie E.L."/>
            <person name="Williams K.H."/>
            <person name="Hubbard S.S."/>
            <person name="Banfield J.F."/>
        </authorList>
    </citation>
    <scope>NUCLEOTIDE SEQUENCE [LARGE SCALE GENOMIC DNA]</scope>
</reference>
<feature type="domain" description="Response regulatory" evidence="3">
    <location>
        <begin position="5"/>
        <end position="121"/>
    </location>
</feature>
<dbReference type="GO" id="GO:0000160">
    <property type="term" value="P:phosphorelay signal transduction system"/>
    <property type="evidence" value="ECO:0007669"/>
    <property type="project" value="InterPro"/>
</dbReference>
<dbReference type="SUPFAM" id="SSF52172">
    <property type="entry name" value="CheY-like"/>
    <property type="match status" value="1"/>
</dbReference>